<feature type="transmembrane region" description="Helical" evidence="7">
    <location>
        <begin position="462"/>
        <end position="481"/>
    </location>
</feature>
<feature type="transmembrane region" description="Helical" evidence="7">
    <location>
        <begin position="339"/>
        <end position="363"/>
    </location>
</feature>
<keyword evidence="3 6" id="KW-0812">Transmembrane</keyword>
<dbReference type="OrthoDB" id="9805769at2"/>
<feature type="transmembrane region" description="Helical" evidence="7">
    <location>
        <begin position="289"/>
        <end position="308"/>
    </location>
</feature>
<dbReference type="PRINTS" id="PR01437">
    <property type="entry name" value="NUOXDRDTASE4"/>
</dbReference>
<feature type="transmembrane region" description="Helical" evidence="7">
    <location>
        <begin position="146"/>
        <end position="165"/>
    </location>
</feature>
<evidence type="ECO:0000313" key="10">
    <source>
        <dbReference type="Proteomes" id="UP000309215"/>
    </source>
</evidence>
<accession>A0A4U1J3B7</accession>
<dbReference type="GO" id="GO:0016020">
    <property type="term" value="C:membrane"/>
    <property type="evidence" value="ECO:0007669"/>
    <property type="project" value="UniProtKB-SubCell"/>
</dbReference>
<comment type="subcellular location">
    <subcellularLocation>
        <location evidence="1">Endomembrane system</location>
        <topology evidence="1">Multi-pass membrane protein</topology>
    </subcellularLocation>
    <subcellularLocation>
        <location evidence="6">Membrane</location>
        <topology evidence="6">Multi-pass membrane protein</topology>
    </subcellularLocation>
</comment>
<dbReference type="NCBIfam" id="TIGR01972">
    <property type="entry name" value="NDH_I_M"/>
    <property type="match status" value="1"/>
</dbReference>
<feature type="transmembrane region" description="Helical" evidence="7">
    <location>
        <begin position="256"/>
        <end position="277"/>
    </location>
</feature>
<keyword evidence="4 7" id="KW-1133">Transmembrane helix</keyword>
<dbReference type="PANTHER" id="PTHR43507:SF1">
    <property type="entry name" value="NADH-UBIQUINONE OXIDOREDUCTASE CHAIN 4"/>
    <property type="match status" value="1"/>
</dbReference>
<evidence type="ECO:0000256" key="6">
    <source>
        <dbReference type="RuleBase" id="RU000320"/>
    </source>
</evidence>
<evidence type="ECO:0000313" key="9">
    <source>
        <dbReference type="EMBL" id="TKD01651.1"/>
    </source>
</evidence>
<feature type="transmembrane region" description="Helical" evidence="7">
    <location>
        <begin position="121"/>
        <end position="140"/>
    </location>
</feature>
<dbReference type="AlphaFoldDB" id="A0A4U1J3B7"/>
<dbReference type="RefSeq" id="WP_136932601.1">
    <property type="nucleotide sequence ID" value="NZ_SSMQ01000038.1"/>
</dbReference>
<dbReference type="InterPro" id="IPR010227">
    <property type="entry name" value="NADH_Q_OxRdtase_chainM/4"/>
</dbReference>
<feature type="domain" description="NADH:quinone oxidoreductase/Mrp antiporter transmembrane" evidence="8">
    <location>
        <begin position="139"/>
        <end position="431"/>
    </location>
</feature>
<feature type="transmembrane region" description="Helical" evidence="7">
    <location>
        <begin position="42"/>
        <end position="63"/>
    </location>
</feature>
<dbReference type="GO" id="GO:0015990">
    <property type="term" value="P:electron transport coupled proton transport"/>
    <property type="evidence" value="ECO:0007669"/>
    <property type="project" value="TreeGrafter"/>
</dbReference>
<feature type="transmembrane region" description="Helical" evidence="7">
    <location>
        <begin position="218"/>
        <end position="236"/>
    </location>
</feature>
<organism evidence="9 10">
    <name type="scientific">Polyangium fumosum</name>
    <dbReference type="NCBI Taxonomy" id="889272"/>
    <lineage>
        <taxon>Bacteria</taxon>
        <taxon>Pseudomonadati</taxon>
        <taxon>Myxococcota</taxon>
        <taxon>Polyangia</taxon>
        <taxon>Polyangiales</taxon>
        <taxon>Polyangiaceae</taxon>
        <taxon>Polyangium</taxon>
    </lineage>
</organism>
<dbReference type="Pfam" id="PF00361">
    <property type="entry name" value="Proton_antipo_M"/>
    <property type="match status" value="1"/>
</dbReference>
<dbReference type="InterPro" id="IPR001750">
    <property type="entry name" value="ND/Mrp_TM"/>
</dbReference>
<feature type="transmembrane region" description="Helical" evidence="7">
    <location>
        <begin position="315"/>
        <end position="333"/>
    </location>
</feature>
<evidence type="ECO:0000256" key="4">
    <source>
        <dbReference type="ARBA" id="ARBA00022989"/>
    </source>
</evidence>
<feature type="transmembrane region" description="Helical" evidence="7">
    <location>
        <begin position="177"/>
        <end position="198"/>
    </location>
</feature>
<feature type="transmembrane region" description="Helical" evidence="7">
    <location>
        <begin position="384"/>
        <end position="403"/>
    </location>
</feature>
<protein>
    <submittedName>
        <fullName evidence="9">NADH-quinone oxidoreductase subunit M</fullName>
    </submittedName>
</protein>
<dbReference type="GO" id="GO:0048039">
    <property type="term" value="F:ubiquinone binding"/>
    <property type="evidence" value="ECO:0007669"/>
    <property type="project" value="TreeGrafter"/>
</dbReference>
<gene>
    <name evidence="9" type="ORF">E8A74_30355</name>
</gene>
<keyword evidence="10" id="KW-1185">Reference proteome</keyword>
<evidence type="ECO:0000256" key="3">
    <source>
        <dbReference type="ARBA" id="ARBA00022692"/>
    </source>
</evidence>
<evidence type="ECO:0000259" key="8">
    <source>
        <dbReference type="Pfam" id="PF00361"/>
    </source>
</evidence>
<proteinExistence type="inferred from homology"/>
<evidence type="ECO:0000256" key="1">
    <source>
        <dbReference type="ARBA" id="ARBA00004127"/>
    </source>
</evidence>
<dbReference type="GO" id="GO:0012505">
    <property type="term" value="C:endomembrane system"/>
    <property type="evidence" value="ECO:0007669"/>
    <property type="project" value="UniProtKB-SubCell"/>
</dbReference>
<dbReference type="PANTHER" id="PTHR43507">
    <property type="entry name" value="NADH-UBIQUINONE OXIDOREDUCTASE CHAIN 4"/>
    <property type="match status" value="1"/>
</dbReference>
<dbReference type="GO" id="GO:0008137">
    <property type="term" value="F:NADH dehydrogenase (ubiquinone) activity"/>
    <property type="evidence" value="ECO:0007669"/>
    <property type="project" value="InterPro"/>
</dbReference>
<reference evidence="9 10" key="1">
    <citation type="submission" date="2019-04" db="EMBL/GenBank/DDBJ databases">
        <authorList>
            <person name="Li Y."/>
            <person name="Wang J."/>
        </authorList>
    </citation>
    <scope>NUCLEOTIDE SEQUENCE [LARGE SCALE GENOMIC DNA]</scope>
    <source>
        <strain evidence="9 10">DSM 14668</strain>
    </source>
</reference>
<dbReference type="GO" id="GO:0042773">
    <property type="term" value="P:ATP synthesis coupled electron transport"/>
    <property type="evidence" value="ECO:0007669"/>
    <property type="project" value="InterPro"/>
</dbReference>
<feature type="transmembrane region" description="Helical" evidence="7">
    <location>
        <begin position="83"/>
        <end position="109"/>
    </location>
</feature>
<sequence length="508" mass="53902">MQIREFFAADQVGFPVLSTLIFLPLAWAILVLAIGDEKRARWTALTGALIELFLSLFVLARFTPGTPDVQFAERRAWMPTLGASYHVGVDGMSVLFLPVASMLTVLVLVASWHDVKTRARGFCASLLALSAIVVGIYSSLDLVLFFVFWEASLVPIYFLVSLWGVGPERRYAATKFVLTMLAASGPLLLGIVLLAVAGRQSPADPYTFDWLVLRARPVPAAIGPIVFFTMLTGFAVKGPFVPLHTWMPTMLRECPVGIGVLLTGLKLGSYGVLRFLVPLLPEATAHYAWLLGAVGVTGIVYGALVALVQPNLRRMLSFACLSHVGIVLLGISSGKAEGLTGAVLAMLNLGLSATGLFFLTGFLQSRVGSSEVSALGGVAQKAPRAAVMFLLLSLAGIGVPGTSGFPGEHLVLLSAYETSLPRLGLALLGTILGAAYVLRVFEQVFLGPVTRPRVAAMKDLRPLEWGVVGCLAILVLVVGLYPRPLLAVVGPSAEALARPVPSVVAGHP</sequence>
<dbReference type="GO" id="GO:0003954">
    <property type="term" value="F:NADH dehydrogenase activity"/>
    <property type="evidence" value="ECO:0007669"/>
    <property type="project" value="TreeGrafter"/>
</dbReference>
<evidence type="ECO:0000256" key="7">
    <source>
        <dbReference type="SAM" id="Phobius"/>
    </source>
</evidence>
<evidence type="ECO:0000256" key="2">
    <source>
        <dbReference type="ARBA" id="ARBA00009025"/>
    </source>
</evidence>
<comment type="similarity">
    <text evidence="2">Belongs to the complex I subunit 4 family.</text>
</comment>
<dbReference type="Proteomes" id="UP000309215">
    <property type="component" value="Unassembled WGS sequence"/>
</dbReference>
<feature type="transmembrane region" description="Helical" evidence="7">
    <location>
        <begin position="12"/>
        <end position="35"/>
    </location>
</feature>
<dbReference type="EMBL" id="SSMQ01000038">
    <property type="protein sequence ID" value="TKD01651.1"/>
    <property type="molecule type" value="Genomic_DNA"/>
</dbReference>
<dbReference type="InterPro" id="IPR003918">
    <property type="entry name" value="NADH_UbQ_OxRdtase"/>
</dbReference>
<keyword evidence="5 7" id="KW-0472">Membrane</keyword>
<feature type="transmembrane region" description="Helical" evidence="7">
    <location>
        <begin position="423"/>
        <end position="441"/>
    </location>
</feature>
<evidence type="ECO:0000256" key="5">
    <source>
        <dbReference type="ARBA" id="ARBA00023136"/>
    </source>
</evidence>
<comment type="caution">
    <text evidence="9">The sequence shown here is derived from an EMBL/GenBank/DDBJ whole genome shotgun (WGS) entry which is preliminary data.</text>
</comment>
<name>A0A4U1J3B7_9BACT</name>